<proteinExistence type="predicted"/>
<dbReference type="EMBL" id="JAGGMS010000001">
    <property type="protein sequence ID" value="MBP2184570.1"/>
    <property type="molecule type" value="Genomic_DNA"/>
</dbReference>
<evidence type="ECO:0000256" key="1">
    <source>
        <dbReference type="SAM" id="MobiDB-lite"/>
    </source>
</evidence>
<evidence type="ECO:0008006" key="4">
    <source>
        <dbReference type="Google" id="ProtNLM"/>
    </source>
</evidence>
<reference evidence="2 3" key="1">
    <citation type="submission" date="2021-03" db="EMBL/GenBank/DDBJ databases">
        <title>Sequencing the genomes of 1000 actinobacteria strains.</title>
        <authorList>
            <person name="Klenk H.-P."/>
        </authorList>
    </citation>
    <scope>NUCLEOTIDE SEQUENCE [LARGE SCALE GENOMIC DNA]</scope>
    <source>
        <strain evidence="2 3">DSM 45510</strain>
    </source>
</reference>
<sequence length="351" mass="39948">MSEQRLEEDTEQPEDSTEEKQERSKVVERVQQPDPSWRDAMGQYGNPAIRTLEASVYTPIVGDGRISRLNFMRKRPAMRPWVARVFVQGSGKLVSFSRDKQPTAGELLWGAYHTLYEVDLSLRQLSLEITLPSLGDAFVFRAEVDIQWRVTKPNLVVAKGIEDIRPVLIPDLLGALRQSSRALEAAAVETAERAVNDRIDGAWWEAEYGLRTKVFVRLRMDEQKERNVRLAAEVQAFKQLIAEGDLDQFALQLAQNPQQVESVVHALVQERDTHRLQVFDFITRLIESDALDRWQIDDQVRVMMHWMQASISRVLTGTDTARPLPFEDRLTEGPPPTQNGSRPHANGARGT</sequence>
<gene>
    <name evidence="2" type="ORF">JOM49_006096</name>
</gene>
<evidence type="ECO:0000313" key="3">
    <source>
        <dbReference type="Proteomes" id="UP000741013"/>
    </source>
</evidence>
<accession>A0ABS4PYQ8</accession>
<comment type="caution">
    <text evidence="2">The sequence shown here is derived from an EMBL/GenBank/DDBJ whole genome shotgun (WGS) entry which is preliminary data.</text>
</comment>
<protein>
    <recommendedName>
        <fullName evidence="4">SPFH domain / Band 7 family protein</fullName>
    </recommendedName>
</protein>
<name>A0ABS4PYQ8_9PSEU</name>
<feature type="compositionally biased region" description="Acidic residues" evidence="1">
    <location>
        <begin position="8"/>
        <end position="17"/>
    </location>
</feature>
<organism evidence="2 3">
    <name type="scientific">Amycolatopsis magusensis</name>
    <dbReference type="NCBI Taxonomy" id="882444"/>
    <lineage>
        <taxon>Bacteria</taxon>
        <taxon>Bacillati</taxon>
        <taxon>Actinomycetota</taxon>
        <taxon>Actinomycetes</taxon>
        <taxon>Pseudonocardiales</taxon>
        <taxon>Pseudonocardiaceae</taxon>
        <taxon>Amycolatopsis</taxon>
    </lineage>
</organism>
<dbReference type="Proteomes" id="UP000741013">
    <property type="component" value="Unassembled WGS sequence"/>
</dbReference>
<feature type="compositionally biased region" description="Basic and acidic residues" evidence="1">
    <location>
        <begin position="18"/>
        <end position="28"/>
    </location>
</feature>
<dbReference type="RefSeq" id="WP_209667571.1">
    <property type="nucleotide sequence ID" value="NZ_JAGGMS010000001.1"/>
</dbReference>
<evidence type="ECO:0000313" key="2">
    <source>
        <dbReference type="EMBL" id="MBP2184570.1"/>
    </source>
</evidence>
<keyword evidence="3" id="KW-1185">Reference proteome</keyword>
<feature type="region of interest" description="Disordered" evidence="1">
    <location>
        <begin position="1"/>
        <end position="40"/>
    </location>
</feature>
<feature type="region of interest" description="Disordered" evidence="1">
    <location>
        <begin position="322"/>
        <end position="351"/>
    </location>
</feature>